<dbReference type="Pfam" id="PF12965">
    <property type="entry name" value="DUF3854"/>
    <property type="match status" value="1"/>
</dbReference>
<dbReference type="Proteomes" id="UP001482513">
    <property type="component" value="Unassembled WGS sequence"/>
</dbReference>
<dbReference type="PANTHER" id="PTHR34985:SF1">
    <property type="entry name" value="SLR0554 PROTEIN"/>
    <property type="match status" value="1"/>
</dbReference>
<evidence type="ECO:0000256" key="1">
    <source>
        <dbReference type="SAM" id="Coils"/>
    </source>
</evidence>
<dbReference type="InterPro" id="IPR049996">
    <property type="entry name" value="Slr7037-like"/>
</dbReference>
<dbReference type="NCBIfam" id="NF042913">
    <property type="entry name" value="CyRepA1"/>
    <property type="match status" value="1"/>
</dbReference>
<dbReference type="PANTHER" id="PTHR34985">
    <property type="entry name" value="SLR0554 PROTEIN"/>
    <property type="match status" value="1"/>
</dbReference>
<reference evidence="3 4" key="1">
    <citation type="submission" date="2022-04" db="EMBL/GenBank/DDBJ databases">
        <title>Positive selection, recombination, and allopatry shape intraspecific diversity of widespread and dominant cyanobacteria.</title>
        <authorList>
            <person name="Wei J."/>
            <person name="Shu W."/>
            <person name="Hu C."/>
        </authorList>
    </citation>
    <scope>NUCLEOTIDE SEQUENCE [LARGE SCALE GENOMIC DNA]</scope>
    <source>
        <strain evidence="3 4">DQ-A4</strain>
    </source>
</reference>
<feature type="coiled-coil region" evidence="1">
    <location>
        <begin position="702"/>
        <end position="729"/>
    </location>
</feature>
<dbReference type="InterPro" id="IPR034154">
    <property type="entry name" value="TOPRIM_DnaG/twinkle"/>
</dbReference>
<accession>A0ABV0KCI2</accession>
<protein>
    <submittedName>
        <fullName evidence="3">DUF3854 domain-containing protein</fullName>
    </submittedName>
</protein>
<evidence type="ECO:0000313" key="4">
    <source>
        <dbReference type="Proteomes" id="UP001482513"/>
    </source>
</evidence>
<dbReference type="RefSeq" id="WP_190697326.1">
    <property type="nucleotide sequence ID" value="NZ_JAMPKX010000026.1"/>
</dbReference>
<sequence length="1016" mass="109912">MSTFRQQITQQCLTESGIDLGLFEAAIALHSDLELDASGDPSTPIHDALGWSYSRFGHQARESFEAALFLSESGETWQAKVSFKPKDGKGYFAPTGAGSKPYLPPVPPAIRRRIAARYGCDVPMEGSFWDWVAEHPELEIIYTEGGKKALSLLSQGYIAISLYGVNGGYKAKDAIGAPISPALIPELDPFCYGDRPVVLAFDQDSAAKTRRKVTAALFKFGGLLARSGCFVRLALWNGAKGKGIDDLIGNAGPEAAQTAIAEALSLDEYRLKLAIQNQLGGLTPALRLNTQKLETVEGTAIPQSGIIAISSAKGTGKTKMIAGLVGGDDAALLLGHRIALTRNLCNRLCINYRGDLDKTQGRYTDGTAYTLRVGGCVDGTLLSVNPADFEGCDLILDEVVQVLRHLLTSSTCNKDGKRPVLLARFTELVQVARRVILADADLDKGSINYIQSLRGDTTPAWLLVNDAKSEPWSVDFIESIDASAIVARLVDDVADGNQVFIATDSKAGSKRLNQIISTIEGAGGKVLLLNSETSGGEAEQAYIKAPDANLSHTVVIATPSMGTGVSIETHGAYDAVYGIFWGASSTDADMAQALARVRQPVPRIVWCAKRGNSFSRIGRDTNPLRLKKLLQDKTNATGQITAASLGALGAEITSYDWLNPHVDLWATIEAQRNRSMLALRSALKVRLLNEGHKLTFIKLDVNEAARDALKDARQQIRETEAEAIANAANLTPAQVTALESAESIDPDERYALQKWHLADFYAVPLDEVTPDLVLNDNDGRRRGQLRDLEQFINPSLAPDVDAAAIGKQAQWHKGICPWDTPHAELRRQVRAMLGLDQWLNSTDEWLSDSARLAEFKKLALGLAPQVKAALNISINSDMSGAQILGQLLDQVGIATESKQLRVDGDRKRIYWIDQAVKAQQLAILQRRAQRRNPAQTPEPAPVTPPPQLEILQGGCDRAKPPYTGDSWVGAEVQMRASLSPWLVTAVNGETATIKNTLSGFIRSAALADLQLLEVAV</sequence>
<feature type="domain" description="DUF3854" evidence="2">
    <location>
        <begin position="128"/>
        <end position="254"/>
    </location>
</feature>
<keyword evidence="1" id="KW-0175">Coiled coil</keyword>
<evidence type="ECO:0000313" key="3">
    <source>
        <dbReference type="EMBL" id="MEP0950281.1"/>
    </source>
</evidence>
<organism evidence="3 4">
    <name type="scientific">Leptolyngbya subtilissima DQ-A4</name>
    <dbReference type="NCBI Taxonomy" id="2933933"/>
    <lineage>
        <taxon>Bacteria</taxon>
        <taxon>Bacillati</taxon>
        <taxon>Cyanobacteriota</taxon>
        <taxon>Cyanophyceae</taxon>
        <taxon>Leptolyngbyales</taxon>
        <taxon>Leptolyngbyaceae</taxon>
        <taxon>Leptolyngbya group</taxon>
        <taxon>Leptolyngbya</taxon>
    </lineage>
</organism>
<proteinExistence type="predicted"/>
<dbReference type="InterPro" id="IPR024385">
    <property type="entry name" value="DUF3854"/>
</dbReference>
<keyword evidence="4" id="KW-1185">Reference proteome</keyword>
<dbReference type="EMBL" id="JAMPKX010000026">
    <property type="protein sequence ID" value="MEP0950281.1"/>
    <property type="molecule type" value="Genomic_DNA"/>
</dbReference>
<evidence type="ECO:0000259" key="2">
    <source>
        <dbReference type="Pfam" id="PF12965"/>
    </source>
</evidence>
<gene>
    <name evidence="3" type="ORF">NC992_25670</name>
</gene>
<comment type="caution">
    <text evidence="3">The sequence shown here is derived from an EMBL/GenBank/DDBJ whole genome shotgun (WGS) entry which is preliminary data.</text>
</comment>
<dbReference type="CDD" id="cd01029">
    <property type="entry name" value="TOPRIM_primases"/>
    <property type="match status" value="1"/>
</dbReference>
<name>A0ABV0KCI2_9CYAN</name>